<reference evidence="2" key="1">
    <citation type="submission" date="2024-01" db="EMBL/GenBank/DDBJ databases">
        <authorList>
            <person name="Webb A."/>
        </authorList>
    </citation>
    <scope>NUCLEOTIDE SEQUENCE</scope>
    <source>
        <strain evidence="2">Pm1</strain>
    </source>
</reference>
<sequence>MMKRETRCSEDYKKLAEAKEDRDVDKNKPARCQVKTETMDQGFKSVDREVKFKHWQFDDLSREYHLKELKKLLSTDPVIKMIKSKLTGLLRGPITAPKPIPNVLEAVRRLNQSANGGGVYGWNVQRTNSTRMQPRSSDHCRPDAV</sequence>
<feature type="compositionally biased region" description="Polar residues" evidence="1">
    <location>
        <begin position="124"/>
        <end position="135"/>
    </location>
</feature>
<organism evidence="2 3">
    <name type="scientific">Peronospora matthiolae</name>
    <dbReference type="NCBI Taxonomy" id="2874970"/>
    <lineage>
        <taxon>Eukaryota</taxon>
        <taxon>Sar</taxon>
        <taxon>Stramenopiles</taxon>
        <taxon>Oomycota</taxon>
        <taxon>Peronosporomycetes</taxon>
        <taxon>Peronosporales</taxon>
        <taxon>Peronosporaceae</taxon>
        <taxon>Peronospora</taxon>
    </lineage>
</organism>
<name>A0AAV1UAD3_9STRA</name>
<protein>
    <submittedName>
        <fullName evidence="2">Uncharacterized protein</fullName>
    </submittedName>
</protein>
<feature type="compositionally biased region" description="Basic and acidic residues" evidence="1">
    <location>
        <begin position="136"/>
        <end position="145"/>
    </location>
</feature>
<evidence type="ECO:0000313" key="2">
    <source>
        <dbReference type="EMBL" id="CAK7930270.1"/>
    </source>
</evidence>
<dbReference type="Proteomes" id="UP001162060">
    <property type="component" value="Unassembled WGS sequence"/>
</dbReference>
<accession>A0AAV1UAD3</accession>
<proteinExistence type="predicted"/>
<dbReference type="AlphaFoldDB" id="A0AAV1UAD3"/>
<evidence type="ECO:0000313" key="3">
    <source>
        <dbReference type="Proteomes" id="UP001162060"/>
    </source>
</evidence>
<comment type="caution">
    <text evidence="2">The sequence shown here is derived from an EMBL/GenBank/DDBJ whole genome shotgun (WGS) entry which is preliminary data.</text>
</comment>
<dbReference type="EMBL" id="CAKLBY020000165">
    <property type="protein sequence ID" value="CAK7930270.1"/>
    <property type="molecule type" value="Genomic_DNA"/>
</dbReference>
<evidence type="ECO:0000256" key="1">
    <source>
        <dbReference type="SAM" id="MobiDB-lite"/>
    </source>
</evidence>
<gene>
    <name evidence="2" type="ORF">PM001_LOCUS15420</name>
</gene>
<feature type="region of interest" description="Disordered" evidence="1">
    <location>
        <begin position="117"/>
        <end position="145"/>
    </location>
</feature>